<proteinExistence type="predicted"/>
<gene>
    <name evidence="2" type="ORF">CALMAC_LOCUS11126</name>
</gene>
<evidence type="ECO:0000256" key="1">
    <source>
        <dbReference type="SAM" id="SignalP"/>
    </source>
</evidence>
<dbReference type="AlphaFoldDB" id="A0A653CQX1"/>
<accession>A0A653CQX1</accession>
<feature type="chain" id="PRO_5024930634" description="Cysteine-rich protein" evidence="1">
    <location>
        <begin position="21"/>
        <end position="88"/>
    </location>
</feature>
<evidence type="ECO:0000313" key="2">
    <source>
        <dbReference type="EMBL" id="VEN50320.1"/>
    </source>
</evidence>
<organism evidence="2 3">
    <name type="scientific">Callosobruchus maculatus</name>
    <name type="common">Southern cowpea weevil</name>
    <name type="synonym">Pulse bruchid</name>
    <dbReference type="NCBI Taxonomy" id="64391"/>
    <lineage>
        <taxon>Eukaryota</taxon>
        <taxon>Metazoa</taxon>
        <taxon>Ecdysozoa</taxon>
        <taxon>Arthropoda</taxon>
        <taxon>Hexapoda</taxon>
        <taxon>Insecta</taxon>
        <taxon>Pterygota</taxon>
        <taxon>Neoptera</taxon>
        <taxon>Endopterygota</taxon>
        <taxon>Coleoptera</taxon>
        <taxon>Polyphaga</taxon>
        <taxon>Cucujiformia</taxon>
        <taxon>Chrysomeloidea</taxon>
        <taxon>Chrysomelidae</taxon>
        <taxon>Bruchinae</taxon>
        <taxon>Bruchini</taxon>
        <taxon>Callosobruchus</taxon>
    </lineage>
</organism>
<evidence type="ECO:0000313" key="3">
    <source>
        <dbReference type="Proteomes" id="UP000410492"/>
    </source>
</evidence>
<dbReference type="Proteomes" id="UP000410492">
    <property type="component" value="Unassembled WGS sequence"/>
</dbReference>
<evidence type="ECO:0008006" key="4">
    <source>
        <dbReference type="Google" id="ProtNLM"/>
    </source>
</evidence>
<dbReference type="PANTHER" id="PTHR37475">
    <property type="entry name" value="ZYGOTE-SPECIFIC CLASS V COPY B GENE PROTEIN"/>
    <property type="match status" value="1"/>
</dbReference>
<name>A0A653CQX1_CALMS</name>
<keyword evidence="3" id="KW-1185">Reference proteome</keyword>
<protein>
    <recommendedName>
        <fullName evidence="4">Cysteine-rich protein</fullName>
    </recommendedName>
</protein>
<reference evidence="2 3" key="1">
    <citation type="submission" date="2019-01" db="EMBL/GenBank/DDBJ databases">
        <authorList>
            <person name="Sayadi A."/>
        </authorList>
    </citation>
    <scope>NUCLEOTIDE SEQUENCE [LARGE SCALE GENOMIC DNA]</scope>
</reference>
<dbReference type="EMBL" id="CAACVG010008555">
    <property type="protein sequence ID" value="VEN50320.1"/>
    <property type="molecule type" value="Genomic_DNA"/>
</dbReference>
<keyword evidence="1" id="KW-0732">Signal</keyword>
<feature type="signal peptide" evidence="1">
    <location>
        <begin position="1"/>
        <end position="20"/>
    </location>
</feature>
<dbReference type="PANTHER" id="PTHR37475:SF1">
    <property type="entry name" value="ZYGOTE-SPECIFIC PROTEIN"/>
    <property type="match status" value="1"/>
</dbReference>
<sequence>MYSKALLVLAFAILVAQCQAGPIGAIVAYGACQTACNAGYVTCCTAAGATAGTFTLGLGIPAALAGCSVIQGVCMAACAGAAVAAPTP</sequence>